<proteinExistence type="inferred from homology"/>
<comment type="similarity">
    <text evidence="1 4">Belongs to the glycerate kinase type-1 family.</text>
</comment>
<evidence type="ECO:0000313" key="5">
    <source>
        <dbReference type="EMBL" id="MFC7062382.1"/>
    </source>
</evidence>
<dbReference type="InterPro" id="IPR018197">
    <property type="entry name" value="Glycerate_kinase_RE-like"/>
</dbReference>
<protein>
    <submittedName>
        <fullName evidence="5">Glycerate kinase</fullName>
        <ecNumber evidence="5">2.7.1.31</ecNumber>
    </submittedName>
</protein>
<dbReference type="Pfam" id="PF02595">
    <property type="entry name" value="Gly_kinase"/>
    <property type="match status" value="1"/>
</dbReference>
<evidence type="ECO:0000313" key="6">
    <source>
        <dbReference type="Proteomes" id="UP001596410"/>
    </source>
</evidence>
<dbReference type="EMBL" id="JBHSZV010000027">
    <property type="protein sequence ID" value="MFC7062382.1"/>
    <property type="molecule type" value="Genomic_DNA"/>
</dbReference>
<keyword evidence="3 4" id="KW-0418">Kinase</keyword>
<evidence type="ECO:0000256" key="4">
    <source>
        <dbReference type="PIRNR" id="PIRNR006078"/>
    </source>
</evidence>
<accession>A0ABW2EJC8</accession>
<dbReference type="PANTHER" id="PTHR21599">
    <property type="entry name" value="GLYCERATE KINASE"/>
    <property type="match status" value="1"/>
</dbReference>
<comment type="caution">
    <text evidence="5">The sequence shown here is derived from an EMBL/GenBank/DDBJ whole genome shotgun (WGS) entry which is preliminary data.</text>
</comment>
<evidence type="ECO:0000256" key="3">
    <source>
        <dbReference type="ARBA" id="ARBA00022777"/>
    </source>
</evidence>
<dbReference type="NCBIfam" id="TIGR00045">
    <property type="entry name" value="glycerate kinase"/>
    <property type="match status" value="1"/>
</dbReference>
<dbReference type="InterPro" id="IPR036129">
    <property type="entry name" value="Glycerate_kinase_sf"/>
</dbReference>
<dbReference type="EC" id="2.7.1.31" evidence="5"/>
<reference evidence="6" key="1">
    <citation type="journal article" date="2019" name="Int. J. Syst. Evol. Microbiol.">
        <title>The Global Catalogue of Microorganisms (GCM) 10K type strain sequencing project: providing services to taxonomists for standard genome sequencing and annotation.</title>
        <authorList>
            <consortium name="The Broad Institute Genomics Platform"/>
            <consortium name="The Broad Institute Genome Sequencing Center for Infectious Disease"/>
            <person name="Wu L."/>
            <person name="Ma J."/>
        </authorList>
    </citation>
    <scope>NUCLEOTIDE SEQUENCE [LARGE SCALE GENOMIC DNA]</scope>
    <source>
        <strain evidence="6">CGMCC 4.1621</strain>
    </source>
</reference>
<organism evidence="5 6">
    <name type="scientific">Halobacillus seohaensis</name>
    <dbReference type="NCBI Taxonomy" id="447421"/>
    <lineage>
        <taxon>Bacteria</taxon>
        <taxon>Bacillati</taxon>
        <taxon>Bacillota</taxon>
        <taxon>Bacilli</taxon>
        <taxon>Bacillales</taxon>
        <taxon>Bacillaceae</taxon>
        <taxon>Halobacillus</taxon>
    </lineage>
</organism>
<dbReference type="PIRSF" id="PIRSF006078">
    <property type="entry name" value="GlxK"/>
    <property type="match status" value="1"/>
</dbReference>
<evidence type="ECO:0000256" key="2">
    <source>
        <dbReference type="ARBA" id="ARBA00022679"/>
    </source>
</evidence>
<dbReference type="GO" id="GO:0008887">
    <property type="term" value="F:glycerate kinase activity"/>
    <property type="evidence" value="ECO:0007669"/>
    <property type="project" value="UniProtKB-EC"/>
</dbReference>
<dbReference type="Gene3D" id="3.90.1510.10">
    <property type="entry name" value="Glycerate kinase, domain 2"/>
    <property type="match status" value="1"/>
</dbReference>
<dbReference type="InterPro" id="IPR018193">
    <property type="entry name" value="Glyc_kinase_flavodox-like_fold"/>
</dbReference>
<keyword evidence="6" id="KW-1185">Reference proteome</keyword>
<dbReference type="InterPro" id="IPR004381">
    <property type="entry name" value="Glycerate_kinase"/>
</dbReference>
<keyword evidence="2 4" id="KW-0808">Transferase</keyword>
<name>A0ABW2EJC8_9BACI</name>
<dbReference type="SUPFAM" id="SSF110738">
    <property type="entry name" value="Glycerate kinase I"/>
    <property type="match status" value="1"/>
</dbReference>
<dbReference type="Gene3D" id="3.40.50.10350">
    <property type="entry name" value="Glycerate kinase, domain 1"/>
    <property type="match status" value="1"/>
</dbReference>
<gene>
    <name evidence="5" type="ORF">ACFQIC_10975</name>
</gene>
<evidence type="ECO:0000256" key="1">
    <source>
        <dbReference type="ARBA" id="ARBA00006284"/>
    </source>
</evidence>
<sequence length="388" mass="41298">MKVVVASDSFKGSASARKVCDSVKTGILNVIPGAQVLSLPLADGGEGTMENFVYSSNGKIIDVTVTDPIGRTVNAAYGVMGDGETVIIEMAQASGLPLLEKNERDPMNATSYGTGELIKHALDAGFRKFIVGLGGSATNDAGIGMLRALGVGFFDINKDKIPEGGFHLNKLAEIDESNIDRRIKESSFVIASDVTNPLCGPRGASAIYGPQKGASQEMVEELDLSLNHLANVVLKYKKIDMRKLEGAGAAGGMGAALLAFMGAEFKSGINVMMQEIHFEEAIKDADLVITGEGKLDDQTLSGKVIDGVVRITRKFNVPVIALCGGMNIEAENLNNLGLLSAFSIVPGPCSIDEAIENVDYWTIQRTEMIIRLFSHQNVSNKDNEEAKV</sequence>
<dbReference type="RefSeq" id="WP_204709320.1">
    <property type="nucleotide sequence ID" value="NZ_JBHSZV010000027.1"/>
</dbReference>
<dbReference type="Proteomes" id="UP001596410">
    <property type="component" value="Unassembled WGS sequence"/>
</dbReference>
<dbReference type="PANTHER" id="PTHR21599:SF0">
    <property type="entry name" value="GLYCERATE KINASE"/>
    <property type="match status" value="1"/>
</dbReference>